<organism evidence="4 5">
    <name type="scientific">Chrysochromulina tobinii</name>
    <dbReference type="NCBI Taxonomy" id="1460289"/>
    <lineage>
        <taxon>Eukaryota</taxon>
        <taxon>Haptista</taxon>
        <taxon>Haptophyta</taxon>
        <taxon>Prymnesiophyceae</taxon>
        <taxon>Prymnesiales</taxon>
        <taxon>Chrysochromulinaceae</taxon>
        <taxon>Chrysochromulina</taxon>
    </lineage>
</organism>
<dbReference type="GO" id="GO:0016491">
    <property type="term" value="F:oxidoreductase activity"/>
    <property type="evidence" value="ECO:0007669"/>
    <property type="project" value="UniProtKB-KW"/>
</dbReference>
<feature type="region of interest" description="Disordered" evidence="3">
    <location>
        <begin position="1221"/>
        <end position="1246"/>
    </location>
</feature>
<evidence type="ECO:0000256" key="1">
    <source>
        <dbReference type="ARBA" id="ARBA00006484"/>
    </source>
</evidence>
<comment type="caution">
    <text evidence="4">The sequence shown here is derived from an EMBL/GenBank/DDBJ whole genome shotgun (WGS) entry which is preliminary data.</text>
</comment>
<feature type="compositionally biased region" description="Pro residues" evidence="3">
    <location>
        <begin position="498"/>
        <end position="515"/>
    </location>
</feature>
<keyword evidence="2" id="KW-0560">Oxidoreductase</keyword>
<sequence length="1416" mass="143936">MADPAGGPALLSGRRYLLTYAADSASGLGLARLLLHRGADVIITGATQESAKAAAALLNQEASSSTAAMGTVEGLALDPYNLESARRFVADFKQRKLPLHAIVHGAIEEAGSKSHLPVDFPSGADRALTANHLSAFLLTQLLLPLLIKSGAARIVLSSDASHASGDCARLRALFANGEVRRAHTPSMAEAVGMAATGAGIGAVWHSLTSEDARRSLQAAADAKLGCLLHAVELHRRLSKHKLTPRKVRVVAVLQPEALLDALTLELPEHLLLYAPSAAASAAGAASGGAAQTDSSGLVHASGLEHASAAARDAALAAEAWTATMEVCAQPRPLSPEEQALTDAEAAEVARVKAEAAAAAAAEAATKAALPPTPRTLTRERLLLRAEEDKKKRAREAKEAKKGGSKRGKTTEKGTTGGKNGAAAAAALAAAVPAAAAPATRRSAKPVGMAANTKAQVKLGCEGPPPGVVPSDGGQFWVDPLECLSRLPDNPFVQLTPPKDVPPPVELPPPSPPKPFSPLASMADTDASDAAYYAATAAAAKAAAAMAVGGNGLGGFVKLGDFGSVARAAVAIQGSAPAPPAPSPPLDDDDETDVGVAEDVDESGSEAQSPEQLRAKLRSAIRDVGDATRTAGRGVSFSADDVEATSAEEAGSLLTDSDRAPSDLAPSELASDLRRATKAMKGFQSSRAEEERRNASMRVLAHAQARALRRQLQAIVKADHDRAVVYAMNAAKSVHERKRFDAYMIVRVAPLLGRRCFVPVEVVNVPVTAQAELLKGPLGGKSMEGVVLKSAGGGRRGWLSREDKEELGLVHRDLTPYLAQGALDEKNGWLPPAPLPDLVQQANDAGAPSDETPAPPPNRALAPYWASVACAQPPLVRSGCGLKTGEVGRLALGSRVHVLETIDTDEGMRRARVALEGTPDVDYGWMTVLTKDGSANLRVLRKSEWPVSANPAADAADGGGGGAPTEQFAGPTLRQQTLEGDAKLLGVARVSEQLKALYGQAGGLPAAEPTPKAIPKGTPNGKTSTSKAAAPGKLKVASTPTIKAAGKKSGGTPVLVKPPKTTPIGSSRAAKLLGAVATDSKLVAINKELVASDEPKASAPASPLPPTAPPLPPSAPPLPSAATPTFMAEALATSWSASVSAAASAPLDEAGVVKKAKMAAATPTEEVSATKKGKKASAGTGSKAAKPPKAKKELFEASSATGNASDAVVNLFDALGANGPHDVGASATPKKSAGPGRSADAASPSLTKSKAAKAKAVATAPNALATPAVPATPATPVVTTNTPGSGRLAKLSLGSSLDGPLAIRTEGSLSTHTTETTPSPNDMSSAVNEKKKPAAAAGAGAGTKKPIATSPTVSVSAAATRAKADQARALEIKADQAWAVEAKAAKVPIASSVDALMAQLMAQAAAEIRGQQSPVFS</sequence>
<feature type="compositionally biased region" description="Polar residues" evidence="3">
    <location>
        <begin position="1306"/>
        <end position="1326"/>
    </location>
</feature>
<feature type="compositionally biased region" description="Acidic residues" evidence="3">
    <location>
        <begin position="585"/>
        <end position="603"/>
    </location>
</feature>
<protein>
    <recommendedName>
        <fullName evidence="6">Short-chain dehydrogenase reductase sdr</fullName>
    </recommendedName>
</protein>
<feature type="region of interest" description="Disordered" evidence="3">
    <location>
        <begin position="496"/>
        <end position="521"/>
    </location>
</feature>
<feature type="region of interest" description="Disordered" evidence="3">
    <location>
        <begin position="1042"/>
        <end position="1061"/>
    </location>
</feature>
<name>A0A0M0K5L6_9EUKA</name>
<feature type="region of interest" description="Disordered" evidence="3">
    <location>
        <begin position="1158"/>
        <end position="1193"/>
    </location>
</feature>
<evidence type="ECO:0008006" key="6">
    <source>
        <dbReference type="Google" id="ProtNLM"/>
    </source>
</evidence>
<feature type="compositionally biased region" description="Pro residues" evidence="3">
    <location>
        <begin position="1101"/>
        <end position="1118"/>
    </location>
</feature>
<dbReference type="Proteomes" id="UP000037460">
    <property type="component" value="Unassembled WGS sequence"/>
</dbReference>
<dbReference type="SUPFAM" id="SSF51735">
    <property type="entry name" value="NAD(P)-binding Rossmann-fold domains"/>
    <property type="match status" value="1"/>
</dbReference>
<evidence type="ECO:0000313" key="5">
    <source>
        <dbReference type="Proteomes" id="UP000037460"/>
    </source>
</evidence>
<dbReference type="Gene3D" id="3.40.50.720">
    <property type="entry name" value="NAD(P)-binding Rossmann-like Domain"/>
    <property type="match status" value="1"/>
</dbReference>
<feature type="region of interest" description="Disordered" evidence="3">
    <location>
        <begin position="947"/>
        <end position="967"/>
    </location>
</feature>
<feature type="region of interest" description="Disordered" evidence="3">
    <location>
        <begin position="1265"/>
        <end position="1286"/>
    </location>
</feature>
<evidence type="ECO:0000256" key="3">
    <source>
        <dbReference type="SAM" id="MobiDB-lite"/>
    </source>
</evidence>
<dbReference type="InterPro" id="IPR002347">
    <property type="entry name" value="SDR_fam"/>
</dbReference>
<dbReference type="PANTHER" id="PTHR24320">
    <property type="entry name" value="RETINOL DEHYDROGENASE"/>
    <property type="match status" value="1"/>
</dbReference>
<dbReference type="InterPro" id="IPR036291">
    <property type="entry name" value="NAD(P)-bd_dom_sf"/>
</dbReference>
<gene>
    <name evidence="4" type="ORF">Ctob_008787</name>
</gene>
<keyword evidence="5" id="KW-1185">Reference proteome</keyword>
<feature type="compositionally biased region" description="Basic and acidic residues" evidence="3">
    <location>
        <begin position="385"/>
        <end position="401"/>
    </location>
</feature>
<accession>A0A0M0K5L6</accession>
<proteinExistence type="inferred from homology"/>
<feature type="compositionally biased region" description="Low complexity" evidence="3">
    <location>
        <begin position="1051"/>
        <end position="1061"/>
    </location>
</feature>
<feature type="region of interest" description="Disordered" evidence="3">
    <location>
        <begin position="574"/>
        <end position="612"/>
    </location>
</feature>
<dbReference type="EMBL" id="JWZX01001326">
    <property type="protein sequence ID" value="KOO34110.1"/>
    <property type="molecule type" value="Genomic_DNA"/>
</dbReference>
<feature type="region of interest" description="Disordered" evidence="3">
    <location>
        <begin position="1299"/>
        <end position="1351"/>
    </location>
</feature>
<evidence type="ECO:0000313" key="4">
    <source>
        <dbReference type="EMBL" id="KOO34110.1"/>
    </source>
</evidence>
<feature type="compositionally biased region" description="Low complexity" evidence="3">
    <location>
        <begin position="1333"/>
        <end position="1351"/>
    </location>
</feature>
<reference evidence="5" key="1">
    <citation type="journal article" date="2015" name="PLoS Genet.">
        <title>Genome Sequence and Transcriptome Analyses of Chrysochromulina tobin: Metabolic Tools for Enhanced Algal Fitness in the Prominent Order Prymnesiales (Haptophyceae).</title>
        <authorList>
            <person name="Hovde B.T."/>
            <person name="Deodato C.R."/>
            <person name="Hunsperger H.M."/>
            <person name="Ryken S.A."/>
            <person name="Yost W."/>
            <person name="Jha R.K."/>
            <person name="Patterson J."/>
            <person name="Monnat R.J. Jr."/>
            <person name="Barlow S.B."/>
            <person name="Starkenburg S.R."/>
            <person name="Cattolico R.A."/>
        </authorList>
    </citation>
    <scope>NUCLEOTIDE SEQUENCE</scope>
    <source>
        <strain evidence="5">CCMP291</strain>
    </source>
</reference>
<feature type="region of interest" description="Disordered" evidence="3">
    <location>
        <begin position="638"/>
        <end position="664"/>
    </location>
</feature>
<feature type="compositionally biased region" description="Low complexity" evidence="3">
    <location>
        <begin position="1175"/>
        <end position="1186"/>
    </location>
</feature>
<evidence type="ECO:0000256" key="2">
    <source>
        <dbReference type="ARBA" id="ARBA00023002"/>
    </source>
</evidence>
<feature type="region of interest" description="Disordered" evidence="3">
    <location>
        <begin position="1001"/>
        <end position="1034"/>
    </location>
</feature>
<feature type="compositionally biased region" description="Low complexity" evidence="3">
    <location>
        <begin position="1265"/>
        <end position="1282"/>
    </location>
</feature>
<feature type="region of interest" description="Disordered" evidence="3">
    <location>
        <begin position="385"/>
        <end position="418"/>
    </location>
</feature>
<comment type="similarity">
    <text evidence="1">Belongs to the short-chain dehydrogenases/reductases (SDR) family.</text>
</comment>
<dbReference type="Pfam" id="PF00106">
    <property type="entry name" value="adh_short"/>
    <property type="match status" value="1"/>
</dbReference>
<dbReference type="PANTHER" id="PTHR24320:SF148">
    <property type="entry name" value="NAD(P)-BINDING ROSSMANN-FOLD SUPERFAMILY PROTEIN"/>
    <property type="match status" value="1"/>
</dbReference>
<feature type="region of interest" description="Disordered" evidence="3">
    <location>
        <begin position="1092"/>
        <end position="1121"/>
    </location>
</feature>